<evidence type="ECO:0000313" key="11">
    <source>
        <dbReference type="RefSeq" id="XP_035686258.1"/>
    </source>
</evidence>
<comment type="function">
    <text evidence="7">Destroys radicals which are normally produced within the cells and which are toxic to biological systems.</text>
</comment>
<dbReference type="FunFam" id="2.60.40.200:FF:000001">
    <property type="entry name" value="Superoxide dismutase [Cu-Zn]"/>
    <property type="match status" value="1"/>
</dbReference>
<dbReference type="Gene3D" id="2.60.40.200">
    <property type="entry name" value="Superoxide dismutase, copper/zinc binding domain"/>
    <property type="match status" value="1"/>
</dbReference>
<name>A0A9J7LQ96_BRAFL</name>
<dbReference type="InterPro" id="IPR018152">
    <property type="entry name" value="SOD_Cu/Zn_BS"/>
</dbReference>
<dbReference type="EC" id="1.15.1.1" evidence="7"/>
<keyword evidence="10" id="KW-1185">Reference proteome</keyword>
<evidence type="ECO:0000256" key="6">
    <source>
        <dbReference type="ARBA" id="ARBA00023008"/>
    </source>
</evidence>
<reference evidence="11" key="2">
    <citation type="submission" date="2025-08" db="UniProtKB">
        <authorList>
            <consortium name="RefSeq"/>
        </authorList>
    </citation>
    <scope>IDENTIFICATION</scope>
    <source>
        <strain evidence="11">S238N-H82</strain>
        <tissue evidence="11">Testes</tissue>
    </source>
</reference>
<dbReference type="InterPro" id="IPR001424">
    <property type="entry name" value="SOD_Cu_Zn_dom"/>
</dbReference>
<evidence type="ECO:0000259" key="9">
    <source>
        <dbReference type="Pfam" id="PF00080"/>
    </source>
</evidence>
<comment type="cofactor">
    <cofactor evidence="7">
        <name>Cu cation</name>
        <dbReference type="ChEBI" id="CHEBI:23378"/>
    </cofactor>
    <text evidence="7">Binds 1 copper ion per subunit.</text>
</comment>
<dbReference type="CDD" id="cd00305">
    <property type="entry name" value="Cu-Zn_Superoxide_Dismutase"/>
    <property type="match status" value="1"/>
</dbReference>
<evidence type="ECO:0000256" key="7">
    <source>
        <dbReference type="RuleBase" id="RU000393"/>
    </source>
</evidence>
<accession>A0A9J7LQ96</accession>
<keyword evidence="2 7" id="KW-0479">Metal-binding</keyword>
<comment type="similarity">
    <text evidence="1 7">Belongs to the Cu-Zn superoxide dismutase family.</text>
</comment>
<protein>
    <recommendedName>
        <fullName evidence="7">Superoxide dismutase [Cu-Zn]</fullName>
        <ecNumber evidence="7">1.15.1.1</ecNumber>
    </recommendedName>
</protein>
<dbReference type="PANTHER" id="PTHR10003">
    <property type="entry name" value="SUPEROXIDE DISMUTASE CU-ZN -RELATED"/>
    <property type="match status" value="1"/>
</dbReference>
<dbReference type="InterPro" id="IPR024134">
    <property type="entry name" value="SOD_Cu/Zn_/chaperone"/>
</dbReference>
<keyword evidence="5 7" id="KW-0560">Oxidoreductase</keyword>
<evidence type="ECO:0000256" key="5">
    <source>
        <dbReference type="ARBA" id="ARBA00023002"/>
    </source>
</evidence>
<comment type="cofactor">
    <cofactor evidence="7">
        <name>Zn(2+)</name>
        <dbReference type="ChEBI" id="CHEBI:29105"/>
    </cofactor>
    <text evidence="7">Binds 1 zinc ion per subunit.</text>
</comment>
<evidence type="ECO:0000256" key="3">
    <source>
        <dbReference type="ARBA" id="ARBA00022833"/>
    </source>
</evidence>
<dbReference type="OrthoDB" id="2015551at2759"/>
<feature type="chain" id="PRO_5039955162" description="Superoxide dismutase [Cu-Zn]" evidence="8">
    <location>
        <begin position="16"/>
        <end position="193"/>
    </location>
</feature>
<dbReference type="InterPro" id="IPR036423">
    <property type="entry name" value="SOD-like_Cu/Zn_dom_sf"/>
</dbReference>
<dbReference type="GO" id="GO:0005507">
    <property type="term" value="F:copper ion binding"/>
    <property type="evidence" value="ECO:0000318"/>
    <property type="project" value="GO_Central"/>
</dbReference>
<evidence type="ECO:0000256" key="1">
    <source>
        <dbReference type="ARBA" id="ARBA00010457"/>
    </source>
</evidence>
<dbReference type="PRINTS" id="PR00068">
    <property type="entry name" value="CUZNDISMTASE"/>
</dbReference>
<dbReference type="GO" id="GO:0019430">
    <property type="term" value="P:removal of superoxide radicals"/>
    <property type="evidence" value="ECO:0000318"/>
    <property type="project" value="GO_Central"/>
</dbReference>
<evidence type="ECO:0000256" key="4">
    <source>
        <dbReference type="ARBA" id="ARBA00022862"/>
    </source>
</evidence>
<dbReference type="PROSITE" id="PS00087">
    <property type="entry name" value="SOD_CU_ZN_1"/>
    <property type="match status" value="1"/>
</dbReference>
<reference evidence="10" key="1">
    <citation type="journal article" date="2020" name="Nat. Ecol. Evol.">
        <title>Deeply conserved synteny resolves early events in vertebrate evolution.</title>
        <authorList>
            <person name="Simakov O."/>
            <person name="Marletaz F."/>
            <person name="Yue J.X."/>
            <person name="O'Connell B."/>
            <person name="Jenkins J."/>
            <person name="Brandt A."/>
            <person name="Calef R."/>
            <person name="Tung C.H."/>
            <person name="Huang T.K."/>
            <person name="Schmutz J."/>
            <person name="Satoh N."/>
            <person name="Yu J.K."/>
            <person name="Putnam N.H."/>
            <person name="Green R.E."/>
            <person name="Rokhsar D.S."/>
        </authorList>
    </citation>
    <scope>NUCLEOTIDE SEQUENCE [LARGE SCALE GENOMIC DNA]</scope>
    <source>
        <strain evidence="10">S238N-H82</strain>
    </source>
</reference>
<evidence type="ECO:0000256" key="2">
    <source>
        <dbReference type="ARBA" id="ARBA00022723"/>
    </source>
</evidence>
<evidence type="ECO:0000313" key="10">
    <source>
        <dbReference type="Proteomes" id="UP000001554"/>
    </source>
</evidence>
<dbReference type="RefSeq" id="XP_035686258.1">
    <property type="nucleotide sequence ID" value="XM_035830365.1"/>
</dbReference>
<dbReference type="AlphaFoldDB" id="A0A9J7LQ96"/>
<dbReference type="SUPFAM" id="SSF49329">
    <property type="entry name" value="Cu,Zn superoxide dismutase-like"/>
    <property type="match status" value="1"/>
</dbReference>
<dbReference type="PROSITE" id="PS00332">
    <property type="entry name" value="SOD_CU_ZN_2"/>
    <property type="match status" value="1"/>
</dbReference>
<feature type="signal peptide" evidence="8">
    <location>
        <begin position="1"/>
        <end position="15"/>
    </location>
</feature>
<proteinExistence type="inferred from homology"/>
<feature type="domain" description="Superoxide dismutase copper/zinc binding" evidence="9">
    <location>
        <begin position="13"/>
        <end position="148"/>
    </location>
</feature>
<dbReference type="GO" id="GO:0004784">
    <property type="term" value="F:superoxide dismutase activity"/>
    <property type="evidence" value="ECO:0000318"/>
    <property type="project" value="GO_Central"/>
</dbReference>
<dbReference type="OMA" id="CGIILET"/>
<dbReference type="KEGG" id="bfo:118422675"/>
<sequence>MSLFAVAVLTGMVTGTIHFSQECPTCVVDVRGELRGLSKGLHGFHVHESGDMTSGCTSMGSHYNPFRMTHGGPTDTVRHVGDLGNIVAGADGIAKVDITDKLISLSGKYSILGRGLIVHADPDDLGRGGFPDSLATGHAGARVGCGIILETAGDTSQDKRLVQILKSEIQEIRDKEKSEQETWDGLDWATVLG</sequence>
<gene>
    <name evidence="11" type="primary">LOC118422675</name>
</gene>
<keyword evidence="6 7" id="KW-0186">Copper</keyword>
<keyword evidence="3 7" id="KW-0862">Zinc</keyword>
<evidence type="ECO:0000256" key="8">
    <source>
        <dbReference type="SAM" id="SignalP"/>
    </source>
</evidence>
<dbReference type="Proteomes" id="UP000001554">
    <property type="component" value="Chromosome 9"/>
</dbReference>
<keyword evidence="4" id="KW-0049">Antioxidant</keyword>
<dbReference type="Pfam" id="PF00080">
    <property type="entry name" value="Sod_Cu"/>
    <property type="match status" value="1"/>
</dbReference>
<keyword evidence="8" id="KW-0732">Signal</keyword>
<dbReference type="GeneID" id="118422675"/>
<organism evidence="10 11">
    <name type="scientific">Branchiostoma floridae</name>
    <name type="common">Florida lancelet</name>
    <name type="synonym">Amphioxus</name>
    <dbReference type="NCBI Taxonomy" id="7739"/>
    <lineage>
        <taxon>Eukaryota</taxon>
        <taxon>Metazoa</taxon>
        <taxon>Chordata</taxon>
        <taxon>Cephalochordata</taxon>
        <taxon>Leptocardii</taxon>
        <taxon>Amphioxiformes</taxon>
        <taxon>Branchiostomatidae</taxon>
        <taxon>Branchiostoma</taxon>
    </lineage>
</organism>
<comment type="catalytic activity">
    <reaction evidence="7">
        <text>2 superoxide + 2 H(+) = H2O2 + O2</text>
        <dbReference type="Rhea" id="RHEA:20696"/>
        <dbReference type="ChEBI" id="CHEBI:15378"/>
        <dbReference type="ChEBI" id="CHEBI:15379"/>
        <dbReference type="ChEBI" id="CHEBI:16240"/>
        <dbReference type="ChEBI" id="CHEBI:18421"/>
        <dbReference type="EC" id="1.15.1.1"/>
    </reaction>
</comment>